<evidence type="ECO:0000259" key="10">
    <source>
        <dbReference type="PROSITE" id="PS50929"/>
    </source>
</evidence>
<accession>A0A420U797</accession>
<evidence type="ECO:0000256" key="5">
    <source>
        <dbReference type="ARBA" id="ARBA00022741"/>
    </source>
</evidence>
<keyword evidence="3" id="KW-1003">Cell membrane</keyword>
<dbReference type="SUPFAM" id="SSF52540">
    <property type="entry name" value="P-loop containing nucleoside triphosphate hydrolases"/>
    <property type="match status" value="1"/>
</dbReference>
<dbReference type="InterPro" id="IPR036640">
    <property type="entry name" value="ABC1_TM_sf"/>
</dbReference>
<dbReference type="InterPro" id="IPR003439">
    <property type="entry name" value="ABC_transporter-like_ATP-bd"/>
</dbReference>
<gene>
    <name evidence="11" type="ORF">BFJ72_g1143</name>
</gene>
<dbReference type="Gene3D" id="1.20.1560.10">
    <property type="entry name" value="ABC transporter type 1, transmembrane domain"/>
    <property type="match status" value="1"/>
</dbReference>
<dbReference type="InterPro" id="IPR003593">
    <property type="entry name" value="AAA+_ATPase"/>
</dbReference>
<reference evidence="11 12" key="1">
    <citation type="journal article" date="2018" name="Sci. Rep.">
        <title>Characterisation of pathogen-specific regions and novel effector candidates in Fusarium oxysporum f. sp. cepae.</title>
        <authorList>
            <person name="Armitage A.D."/>
            <person name="Taylor A."/>
            <person name="Sobczyk M.K."/>
            <person name="Baxter L."/>
            <person name="Greenfield B.P."/>
            <person name="Bates H.J."/>
            <person name="Wilson F."/>
            <person name="Jackson A.C."/>
            <person name="Ott S."/>
            <person name="Harrison R.J."/>
            <person name="Clarkson J.P."/>
        </authorList>
    </citation>
    <scope>NUCLEOTIDE SEQUENCE [LARGE SCALE GENOMIC DNA]</scope>
    <source>
        <strain evidence="11 12">Fp_A8</strain>
    </source>
</reference>
<proteinExistence type="predicted"/>
<evidence type="ECO:0000313" key="12">
    <source>
        <dbReference type="Proteomes" id="UP000283569"/>
    </source>
</evidence>
<dbReference type="InterPro" id="IPR044726">
    <property type="entry name" value="ABCC_6TM_D2"/>
</dbReference>
<evidence type="ECO:0000256" key="7">
    <source>
        <dbReference type="ARBA" id="ARBA00022989"/>
    </source>
</evidence>
<keyword evidence="4 9" id="KW-0812">Transmembrane</keyword>
<keyword evidence="2" id="KW-0813">Transport</keyword>
<comment type="caution">
    <text evidence="11">The sequence shown here is derived from an EMBL/GenBank/DDBJ whole genome shotgun (WGS) entry which is preliminary data.</text>
</comment>
<dbReference type="PANTHER" id="PTHR24223">
    <property type="entry name" value="ATP-BINDING CASSETTE SUB-FAMILY C"/>
    <property type="match status" value="1"/>
</dbReference>
<dbReference type="InterPro" id="IPR027417">
    <property type="entry name" value="P-loop_NTPase"/>
</dbReference>
<dbReference type="PROSITE" id="PS50929">
    <property type="entry name" value="ABC_TM1F"/>
    <property type="match status" value="1"/>
</dbReference>
<evidence type="ECO:0000313" key="11">
    <source>
        <dbReference type="EMBL" id="RKL49685.1"/>
    </source>
</evidence>
<evidence type="ECO:0000256" key="2">
    <source>
        <dbReference type="ARBA" id="ARBA00022448"/>
    </source>
</evidence>
<dbReference type="AlphaFoldDB" id="A0A420U797"/>
<evidence type="ECO:0000256" key="6">
    <source>
        <dbReference type="ARBA" id="ARBA00022840"/>
    </source>
</evidence>
<dbReference type="Pfam" id="PF00005">
    <property type="entry name" value="ABC_tran"/>
    <property type="match status" value="1"/>
</dbReference>
<dbReference type="Proteomes" id="UP000283569">
    <property type="component" value="Unassembled WGS sequence"/>
</dbReference>
<feature type="transmembrane region" description="Helical" evidence="9">
    <location>
        <begin position="117"/>
        <end position="138"/>
    </location>
</feature>
<dbReference type="SMART" id="SM00382">
    <property type="entry name" value="AAA"/>
    <property type="match status" value="1"/>
</dbReference>
<evidence type="ECO:0000256" key="1">
    <source>
        <dbReference type="ARBA" id="ARBA00004651"/>
    </source>
</evidence>
<dbReference type="EMBL" id="MRDB01000002">
    <property type="protein sequence ID" value="RKL49685.1"/>
    <property type="molecule type" value="Genomic_DNA"/>
</dbReference>
<dbReference type="PANTHER" id="PTHR24223:SF399">
    <property type="entry name" value="ABC TRANSPORTER ATNG"/>
    <property type="match status" value="1"/>
</dbReference>
<keyword evidence="7 9" id="KW-1133">Transmembrane helix</keyword>
<dbReference type="InterPro" id="IPR050173">
    <property type="entry name" value="ABC_transporter_C-like"/>
</dbReference>
<feature type="domain" description="ABC transmembrane type-1" evidence="10">
    <location>
        <begin position="1"/>
        <end position="175"/>
    </location>
</feature>
<keyword evidence="5" id="KW-0547">Nucleotide-binding</keyword>
<dbReference type="SUPFAM" id="SSF90123">
    <property type="entry name" value="ABC transporter transmembrane region"/>
    <property type="match status" value="1"/>
</dbReference>
<name>A0A420U797_GIBIN</name>
<protein>
    <recommendedName>
        <fullName evidence="10">ABC transmembrane type-1 domain-containing protein</fullName>
    </recommendedName>
</protein>
<evidence type="ECO:0000256" key="3">
    <source>
        <dbReference type="ARBA" id="ARBA00022475"/>
    </source>
</evidence>
<comment type="subcellular location">
    <subcellularLocation>
        <location evidence="1">Cell membrane</location>
        <topology evidence="1">Multi-pass membrane protein</topology>
    </subcellularLocation>
</comment>
<keyword evidence="6" id="KW-0067">ATP-binding</keyword>
<dbReference type="GO" id="GO:0016887">
    <property type="term" value="F:ATP hydrolysis activity"/>
    <property type="evidence" value="ECO:0007669"/>
    <property type="project" value="InterPro"/>
</dbReference>
<evidence type="ECO:0000256" key="8">
    <source>
        <dbReference type="ARBA" id="ARBA00023136"/>
    </source>
</evidence>
<dbReference type="GO" id="GO:0005524">
    <property type="term" value="F:ATP binding"/>
    <property type="evidence" value="ECO:0007669"/>
    <property type="project" value="UniProtKB-KW"/>
</dbReference>
<dbReference type="Pfam" id="PF00664">
    <property type="entry name" value="ABC_membrane"/>
    <property type="match status" value="1"/>
</dbReference>
<organism evidence="11 12">
    <name type="scientific">Gibberella intermedia</name>
    <name type="common">Bulb rot disease fungus</name>
    <name type="synonym">Fusarium proliferatum</name>
    <dbReference type="NCBI Taxonomy" id="948311"/>
    <lineage>
        <taxon>Eukaryota</taxon>
        <taxon>Fungi</taxon>
        <taxon>Dikarya</taxon>
        <taxon>Ascomycota</taxon>
        <taxon>Pezizomycotina</taxon>
        <taxon>Sordariomycetes</taxon>
        <taxon>Hypocreomycetidae</taxon>
        <taxon>Hypocreales</taxon>
        <taxon>Nectriaceae</taxon>
        <taxon>Fusarium</taxon>
        <taxon>Fusarium fujikuroi species complex</taxon>
    </lineage>
</organism>
<dbReference type="InterPro" id="IPR011527">
    <property type="entry name" value="ABC1_TM_dom"/>
</dbReference>
<keyword evidence="8 9" id="KW-0472">Membrane</keyword>
<evidence type="ECO:0000256" key="4">
    <source>
        <dbReference type="ARBA" id="ARBA00022692"/>
    </source>
</evidence>
<feature type="transmembrane region" description="Helical" evidence="9">
    <location>
        <begin position="32"/>
        <end position="48"/>
    </location>
</feature>
<dbReference type="GO" id="GO:0005886">
    <property type="term" value="C:plasma membrane"/>
    <property type="evidence" value="ECO:0007669"/>
    <property type="project" value="UniProtKB-SubCell"/>
</dbReference>
<evidence type="ECO:0000256" key="9">
    <source>
        <dbReference type="SAM" id="Phobius"/>
    </source>
</evidence>
<dbReference type="GO" id="GO:0140359">
    <property type="term" value="F:ABC-type transporter activity"/>
    <property type="evidence" value="ECO:0007669"/>
    <property type="project" value="InterPro"/>
</dbReference>
<sequence length="400" mass="43817">MVDNHLPFGLVVTLASFFGAIAKAGLLASSNPYIAAAFPLLGAVYFYLQRGYLRTSRQLRLLDLEEKAPLYTQFLETLSGLATIRAFGWGDAVIQANHTLVDRSQRPFYLLMIVQRWLVLVLDLTTAALALLLVGLAVRLREEVDVGLTGVSLVQLISLSETVNMLIQFWTSIETSIGAVARIKKFAEETGEENLAGETHQPPVQWPDKGAIQINNLTASYGDGDGEVIKALDAVSLEIKGGEKLGICGRTGSGKSSIFLALLRLLDSTSGSIIVDEIALSSVPRETIRCRLITLTQDQFVLPGTVRHNVDPLGIYSDVEIKEALRLVELVDQKTEETIKAVIESEFKDHTVVFITHRLDTIIDFDRVIVMDKGCVVELGEPKSLLASGTRFKALWATGH</sequence>
<dbReference type="Gene3D" id="3.40.50.300">
    <property type="entry name" value="P-loop containing nucleotide triphosphate hydrolases"/>
    <property type="match status" value="2"/>
</dbReference>
<dbReference type="CDD" id="cd18580">
    <property type="entry name" value="ABC_6TM_ABCC_D2"/>
    <property type="match status" value="1"/>
</dbReference>